<organism evidence="2 3">
    <name type="scientific">Dreissena polymorpha</name>
    <name type="common">Zebra mussel</name>
    <name type="synonym">Mytilus polymorpha</name>
    <dbReference type="NCBI Taxonomy" id="45954"/>
    <lineage>
        <taxon>Eukaryota</taxon>
        <taxon>Metazoa</taxon>
        <taxon>Spiralia</taxon>
        <taxon>Lophotrochozoa</taxon>
        <taxon>Mollusca</taxon>
        <taxon>Bivalvia</taxon>
        <taxon>Autobranchia</taxon>
        <taxon>Heteroconchia</taxon>
        <taxon>Euheterodonta</taxon>
        <taxon>Imparidentia</taxon>
        <taxon>Neoheterodontei</taxon>
        <taxon>Myida</taxon>
        <taxon>Dreissenoidea</taxon>
        <taxon>Dreissenidae</taxon>
        <taxon>Dreissena</taxon>
    </lineage>
</organism>
<reference evidence="2" key="2">
    <citation type="submission" date="2020-11" db="EMBL/GenBank/DDBJ databases">
        <authorList>
            <person name="McCartney M.A."/>
            <person name="Auch B."/>
            <person name="Kono T."/>
            <person name="Mallez S."/>
            <person name="Becker A."/>
            <person name="Gohl D.M."/>
            <person name="Silverstein K.A.T."/>
            <person name="Koren S."/>
            <person name="Bechman K.B."/>
            <person name="Herman A."/>
            <person name="Abrahante J.E."/>
            <person name="Garbe J."/>
        </authorList>
    </citation>
    <scope>NUCLEOTIDE SEQUENCE</scope>
    <source>
        <strain evidence="2">Duluth1</strain>
        <tissue evidence="2">Whole animal</tissue>
    </source>
</reference>
<keyword evidence="3" id="KW-1185">Reference proteome</keyword>
<evidence type="ECO:0000313" key="3">
    <source>
        <dbReference type="Proteomes" id="UP000828390"/>
    </source>
</evidence>
<protein>
    <submittedName>
        <fullName evidence="2">Uncharacterized protein</fullName>
    </submittedName>
</protein>
<proteinExistence type="predicted"/>
<name>A0A9D4IAX9_DREPO</name>
<accession>A0A9D4IAX9</accession>
<dbReference type="AlphaFoldDB" id="A0A9D4IAX9"/>
<sequence length="80" mass="9100">MMLILNNNTIVVITAFTIRVLSWAVRWRQAYAVLTPPARYGDHQINSHNGNGDRIPSRPGEKSTNHCANWTTLLLCTVYF</sequence>
<gene>
    <name evidence="2" type="ORF">DPMN_169761</name>
</gene>
<feature type="region of interest" description="Disordered" evidence="1">
    <location>
        <begin position="44"/>
        <end position="63"/>
    </location>
</feature>
<evidence type="ECO:0000256" key="1">
    <source>
        <dbReference type="SAM" id="MobiDB-lite"/>
    </source>
</evidence>
<comment type="caution">
    <text evidence="2">The sequence shown here is derived from an EMBL/GenBank/DDBJ whole genome shotgun (WGS) entry which is preliminary data.</text>
</comment>
<evidence type="ECO:0000313" key="2">
    <source>
        <dbReference type="EMBL" id="KAH3768546.1"/>
    </source>
</evidence>
<dbReference type="EMBL" id="JAIWYP010000009">
    <property type="protein sequence ID" value="KAH3768546.1"/>
    <property type="molecule type" value="Genomic_DNA"/>
</dbReference>
<dbReference type="Proteomes" id="UP000828390">
    <property type="component" value="Unassembled WGS sequence"/>
</dbReference>
<reference evidence="2" key="1">
    <citation type="journal article" date="2019" name="bioRxiv">
        <title>The Genome of the Zebra Mussel, Dreissena polymorpha: A Resource for Invasive Species Research.</title>
        <authorList>
            <person name="McCartney M.A."/>
            <person name="Auch B."/>
            <person name="Kono T."/>
            <person name="Mallez S."/>
            <person name="Zhang Y."/>
            <person name="Obille A."/>
            <person name="Becker A."/>
            <person name="Abrahante J.E."/>
            <person name="Garbe J."/>
            <person name="Badalamenti J.P."/>
            <person name="Herman A."/>
            <person name="Mangelson H."/>
            <person name="Liachko I."/>
            <person name="Sullivan S."/>
            <person name="Sone E.D."/>
            <person name="Koren S."/>
            <person name="Silverstein K.A.T."/>
            <person name="Beckman K.B."/>
            <person name="Gohl D.M."/>
        </authorList>
    </citation>
    <scope>NUCLEOTIDE SEQUENCE</scope>
    <source>
        <strain evidence="2">Duluth1</strain>
        <tissue evidence="2">Whole animal</tissue>
    </source>
</reference>